<evidence type="ECO:0000313" key="3">
    <source>
        <dbReference type="Proteomes" id="UP000714275"/>
    </source>
</evidence>
<name>A0A9P7D557_9AGAM</name>
<keyword evidence="3" id="KW-1185">Reference proteome</keyword>
<dbReference type="EMBL" id="JABBWD010000012">
    <property type="protein sequence ID" value="KAG1779478.1"/>
    <property type="molecule type" value="Genomic_DNA"/>
</dbReference>
<feature type="transmembrane region" description="Helical" evidence="1">
    <location>
        <begin position="46"/>
        <end position="64"/>
    </location>
</feature>
<dbReference type="Proteomes" id="UP000714275">
    <property type="component" value="Unassembled WGS sequence"/>
</dbReference>
<sequence length="332" mass="37591">MHESMVKMFTMFEDGTHDTALAQATVILQYYFLASFFLLPARLSPWFSYSFASLLLLSSILLTCTGRLRMVLRTVWWTWWASSTQHLNIAVEPSSNANRTSRMRSEVFGPEFDQQLNLNLAFGNFCQRTGPNRTSAALIHWDLAYRNVKLVQAVLLVDEIEKICHPRTVGRQREGTQGAGGQRKWRRDLSSEGFEVAGLDGGDNSVAALVNMVYEGERARTKDDKLLGNYLLRGSSSWSMRLRNTMMYPPPPPVNRVLTHFKQDMRSLRHAVGNKIGRDPELVLAILPTSLTDIYHAIKSFGDVIAGVLLIMVLFFATYQYFHPAFSPFSLA</sequence>
<feature type="transmembrane region" description="Helical" evidence="1">
    <location>
        <begin position="20"/>
        <end position="40"/>
    </location>
</feature>
<gene>
    <name evidence="2" type="ORF">EV702DRAFT_1043895</name>
</gene>
<reference evidence="2" key="1">
    <citation type="journal article" date="2020" name="New Phytol.">
        <title>Comparative genomics reveals dynamic genome evolution in host specialist ectomycorrhizal fungi.</title>
        <authorList>
            <person name="Lofgren L.A."/>
            <person name="Nguyen N.H."/>
            <person name="Vilgalys R."/>
            <person name="Ruytinx J."/>
            <person name="Liao H.L."/>
            <person name="Branco S."/>
            <person name="Kuo A."/>
            <person name="LaButti K."/>
            <person name="Lipzen A."/>
            <person name="Andreopoulos W."/>
            <person name="Pangilinan J."/>
            <person name="Riley R."/>
            <person name="Hundley H."/>
            <person name="Na H."/>
            <person name="Barry K."/>
            <person name="Grigoriev I.V."/>
            <person name="Stajich J.E."/>
            <person name="Kennedy P.G."/>
        </authorList>
    </citation>
    <scope>NUCLEOTIDE SEQUENCE</scope>
    <source>
        <strain evidence="2">DOB743</strain>
    </source>
</reference>
<dbReference type="OrthoDB" id="2689636at2759"/>
<organism evidence="2 3">
    <name type="scientific">Suillus placidus</name>
    <dbReference type="NCBI Taxonomy" id="48579"/>
    <lineage>
        <taxon>Eukaryota</taxon>
        <taxon>Fungi</taxon>
        <taxon>Dikarya</taxon>
        <taxon>Basidiomycota</taxon>
        <taxon>Agaricomycotina</taxon>
        <taxon>Agaricomycetes</taxon>
        <taxon>Agaricomycetidae</taxon>
        <taxon>Boletales</taxon>
        <taxon>Suillineae</taxon>
        <taxon>Suillaceae</taxon>
        <taxon>Suillus</taxon>
    </lineage>
</organism>
<dbReference type="Gene3D" id="3.40.50.2300">
    <property type="match status" value="1"/>
</dbReference>
<protein>
    <submittedName>
        <fullName evidence="2">Uncharacterized protein</fullName>
    </submittedName>
</protein>
<accession>A0A9P7D557</accession>
<comment type="caution">
    <text evidence="2">The sequence shown here is derived from an EMBL/GenBank/DDBJ whole genome shotgun (WGS) entry which is preliminary data.</text>
</comment>
<evidence type="ECO:0000313" key="2">
    <source>
        <dbReference type="EMBL" id="KAG1779478.1"/>
    </source>
</evidence>
<evidence type="ECO:0000256" key="1">
    <source>
        <dbReference type="SAM" id="Phobius"/>
    </source>
</evidence>
<keyword evidence="1" id="KW-0472">Membrane</keyword>
<proteinExistence type="predicted"/>
<keyword evidence="1" id="KW-0812">Transmembrane</keyword>
<feature type="transmembrane region" description="Helical" evidence="1">
    <location>
        <begin position="304"/>
        <end position="322"/>
    </location>
</feature>
<dbReference type="AlphaFoldDB" id="A0A9P7D557"/>
<keyword evidence="1" id="KW-1133">Transmembrane helix</keyword>